<dbReference type="Proteomes" id="UP000235162">
    <property type="component" value="Unassembled WGS sequence"/>
</dbReference>
<keyword evidence="1" id="KW-0812">Transmembrane</keyword>
<keyword evidence="1" id="KW-0472">Membrane</keyword>
<feature type="signal peptide" evidence="2">
    <location>
        <begin position="1"/>
        <end position="25"/>
    </location>
</feature>
<evidence type="ECO:0000313" key="4">
    <source>
        <dbReference type="Proteomes" id="UP000235162"/>
    </source>
</evidence>
<keyword evidence="4" id="KW-1185">Reference proteome</keyword>
<feature type="transmembrane region" description="Helical" evidence="1">
    <location>
        <begin position="67"/>
        <end position="84"/>
    </location>
</feature>
<proteinExistence type="predicted"/>
<accession>A0AAP8SM36</accession>
<dbReference type="RefSeq" id="WP_102106465.1">
    <property type="nucleotide sequence ID" value="NZ_BMYL01000008.1"/>
</dbReference>
<organism evidence="3 4">
    <name type="scientific">Halioglobus japonicus</name>
    <dbReference type="NCBI Taxonomy" id="930805"/>
    <lineage>
        <taxon>Bacteria</taxon>
        <taxon>Pseudomonadati</taxon>
        <taxon>Pseudomonadota</taxon>
        <taxon>Gammaproteobacteria</taxon>
        <taxon>Cellvibrionales</taxon>
        <taxon>Halieaceae</taxon>
        <taxon>Halioglobus</taxon>
    </lineage>
</organism>
<dbReference type="AlphaFoldDB" id="A0AAP8SM36"/>
<reference evidence="3 4" key="1">
    <citation type="submission" date="2018-01" db="EMBL/GenBank/DDBJ databases">
        <title>The draft genome sequence of Halioglobus japonicus S1-36.</title>
        <authorList>
            <person name="Du Z.-J."/>
            <person name="Shi M.-J."/>
        </authorList>
    </citation>
    <scope>NUCLEOTIDE SEQUENCE [LARGE SCALE GENOMIC DNA]</scope>
    <source>
        <strain evidence="3 4">S1-36</strain>
    </source>
</reference>
<comment type="caution">
    <text evidence="3">The sequence shown here is derived from an EMBL/GenBank/DDBJ whole genome shotgun (WGS) entry which is preliminary data.</text>
</comment>
<protein>
    <submittedName>
        <fullName evidence="3">Uncharacterized protein</fullName>
    </submittedName>
</protein>
<feature type="transmembrane region" description="Helical" evidence="1">
    <location>
        <begin position="93"/>
        <end position="110"/>
    </location>
</feature>
<dbReference type="EMBL" id="PKUR01000006">
    <property type="protein sequence ID" value="PLW84633.1"/>
    <property type="molecule type" value="Genomic_DNA"/>
</dbReference>
<evidence type="ECO:0000313" key="3">
    <source>
        <dbReference type="EMBL" id="PLW84633.1"/>
    </source>
</evidence>
<feature type="chain" id="PRO_5042973724" evidence="2">
    <location>
        <begin position="26"/>
        <end position="131"/>
    </location>
</feature>
<keyword evidence="1" id="KW-1133">Transmembrane helix</keyword>
<gene>
    <name evidence="3" type="ORF">C0029_17985</name>
</gene>
<sequence length="131" mass="13251">MKLTCLHLQSVTTGLLLLASSSSFAGVSNPVITLTPQADPPAPPPEAAAPVADAVAPAAPVPVMSDLLMVVLGITLVTIAVRVLRKSNIADKLLGVAVLCTGVAIGGFGARHAEALIEKYLTEDPNCGSVT</sequence>
<evidence type="ECO:0000256" key="2">
    <source>
        <dbReference type="SAM" id="SignalP"/>
    </source>
</evidence>
<name>A0AAP8SM36_9GAMM</name>
<keyword evidence="2" id="KW-0732">Signal</keyword>
<evidence type="ECO:0000256" key="1">
    <source>
        <dbReference type="SAM" id="Phobius"/>
    </source>
</evidence>